<feature type="compositionally biased region" description="Polar residues" evidence="5">
    <location>
        <begin position="814"/>
        <end position="824"/>
    </location>
</feature>
<dbReference type="EMBL" id="JAODUP010000557">
    <property type="protein sequence ID" value="KAK2147353.1"/>
    <property type="molecule type" value="Genomic_DNA"/>
</dbReference>
<proteinExistence type="inferred from homology"/>
<feature type="compositionally biased region" description="Acidic residues" evidence="5">
    <location>
        <begin position="420"/>
        <end position="430"/>
    </location>
</feature>
<organism evidence="8 9">
    <name type="scientific">Paralvinella palmiformis</name>
    <dbReference type="NCBI Taxonomy" id="53620"/>
    <lineage>
        <taxon>Eukaryota</taxon>
        <taxon>Metazoa</taxon>
        <taxon>Spiralia</taxon>
        <taxon>Lophotrochozoa</taxon>
        <taxon>Annelida</taxon>
        <taxon>Polychaeta</taxon>
        <taxon>Sedentaria</taxon>
        <taxon>Canalipalpata</taxon>
        <taxon>Terebellida</taxon>
        <taxon>Terebelliformia</taxon>
        <taxon>Alvinellidae</taxon>
        <taxon>Paralvinella</taxon>
    </lineage>
</organism>
<evidence type="ECO:0000256" key="5">
    <source>
        <dbReference type="SAM" id="MobiDB-lite"/>
    </source>
</evidence>
<sequence length="1032" mass="115657">MASETRKALEDLNLSHEELEQLTEAFKKEEFRKLFKEYADEISDPENRRRYEEEIKLLENERGFDVKFVHPKPGYVVKTTVNGERKAFINVCTNDNIEKPSSQQKVGPDGKKGLAWSIPHSFSPLRDDVDKHGNKCEVFDFVIHPDTYRMAETNNRFKAMIQDTAFDGIERQFAVKLDRKNVRFPKMKFKGTPTATVIRTKGAEGPKETDPDDVLNSLPYPYDDKTSEEKAKLNEEATKRQPSKMDGKGEKCDKDEGDDYTVPKYTIKHRCEIDFQDYRNARDAKISTRPNQLVIEIDLPFLKSAAPVELDIFEKSMVMKSVSPAKYKLQLDFPYPVDENQGSAKFDKSKRRLCITLPVLPVNESVSIPFQTCPLECYSDEDIHDGDLKSDVVPSEKPLIEVMSQEPTNDISDSTVEDVPPLEDLSDEDDSASKPLIEVLSSKEVNVELAISSNEDVASNESQPPSDPIEKRNELMYTLPSFDYHQDDETVSIILHAGRVDRSTVQLSYPSSGAFQIQMSSIGSGGFPIDYSFYARFPQSCTIETENCRADVDVHNVVVILVKTDAAIGPWDRFEAGLDPDNLEEKLFLTKKNLLKQLADLRPENGSDSVNGGVSPEFDVTEMDSDKLVINFKDQSRTRRKKKLSESADDIEVVHQREVPPLRGIIKHRSVSESSDDICSYTRQSSTASFNGSESSLLDSDENWDGTQRKKSVSFSEHVDQTVYKSNQSVSSMKMTLKNRRKNQRKRERRHTEKEQRRRRKSSGSEGASSDETPPGDTAPSGSTANLSETSKVDSKDLSNSPDYDAEGDDEGSPTANKGESSTWPDVKESDQNRKAEVERTKSQDISSSSEVIVSCPLSDITNDLHKSKPTESRTVRPLDCNVIDNISVSDAVKNASSDSANGDVHLKPKVEKLDTTGTAIPSDLNVVNHLVDSTFGGDENNEEQANCQEDMDSDDDQNQGSSRKKTSHLIEELDPQVSEDSNGANKIMQEHGGMPKADTMLSWKEGTRSAEHSTKCAFDFNNSVMFDLDVD</sequence>
<feature type="compositionally biased region" description="Basic and acidic residues" evidence="5">
    <location>
        <begin position="222"/>
        <end position="254"/>
    </location>
</feature>
<dbReference type="GO" id="GO:0060285">
    <property type="term" value="P:cilium-dependent cell motility"/>
    <property type="evidence" value="ECO:0007669"/>
    <property type="project" value="UniProtKB-UniRule"/>
</dbReference>
<keyword evidence="1 3" id="KW-0963">Cytoplasm</keyword>
<feature type="region of interest" description="Disordered" evidence="5">
    <location>
        <begin position="403"/>
        <end position="431"/>
    </location>
</feature>
<dbReference type="AlphaFoldDB" id="A0AAD9MX32"/>
<dbReference type="HAMAP" id="MF_03069">
    <property type="entry name" value="Kintoun"/>
    <property type="match status" value="1"/>
</dbReference>
<feature type="compositionally biased region" description="Polar residues" evidence="5">
    <location>
        <begin position="405"/>
        <end position="414"/>
    </location>
</feature>
<comment type="similarity">
    <text evidence="3">Belongs to the PIH1 family. Kintoun subfamily.</text>
</comment>
<feature type="compositionally biased region" description="Basic residues" evidence="5">
    <location>
        <begin position="737"/>
        <end position="749"/>
    </location>
</feature>
<feature type="domain" description="PIH1 N-terminal" evidence="6">
    <location>
        <begin position="42"/>
        <end position="202"/>
    </location>
</feature>
<dbReference type="InterPro" id="IPR041442">
    <property type="entry name" value="PIH1D1/2/3_CS-like"/>
</dbReference>
<feature type="region of interest" description="Disordered" evidence="5">
    <location>
        <begin position="724"/>
        <end position="851"/>
    </location>
</feature>
<dbReference type="Pfam" id="PF08190">
    <property type="entry name" value="PIH1"/>
    <property type="match status" value="1"/>
</dbReference>
<evidence type="ECO:0000313" key="9">
    <source>
        <dbReference type="Proteomes" id="UP001208570"/>
    </source>
</evidence>
<gene>
    <name evidence="8" type="ORF">LSH36_557g01050</name>
</gene>
<feature type="region of interest" description="Disordered" evidence="5">
    <location>
        <begin position="933"/>
        <end position="986"/>
    </location>
</feature>
<feature type="coiled-coil region" evidence="4">
    <location>
        <begin position="2"/>
        <end position="29"/>
    </location>
</feature>
<comment type="function">
    <text evidence="3">Required for cytoplasmic pre-assembly of axonemal dyneins, thereby playing a central role in motility in cilia and flagella. Involved in pre-assembly of dynein arm complexes in the cytoplasm before intraflagellar transport loads them for the ciliary compartment.</text>
</comment>
<dbReference type="PANTHER" id="PTHR22997">
    <property type="entry name" value="PIH1 DOMAIN-CONTAINING PROTEIN 1"/>
    <property type="match status" value="1"/>
</dbReference>
<dbReference type="GO" id="GO:0120293">
    <property type="term" value="C:dynein axonemal particle"/>
    <property type="evidence" value="ECO:0007669"/>
    <property type="project" value="UniProtKB-SubCell"/>
</dbReference>
<name>A0AAD9MX32_9ANNE</name>
<feature type="compositionally biased region" description="Basic and acidic residues" evidence="5">
    <location>
        <begin position="826"/>
        <end position="843"/>
    </location>
</feature>
<feature type="region of interest" description="Disordered" evidence="5">
    <location>
        <begin position="200"/>
        <end position="255"/>
    </location>
</feature>
<dbReference type="Proteomes" id="UP001208570">
    <property type="component" value="Unassembled WGS sequence"/>
</dbReference>
<dbReference type="InterPro" id="IPR012981">
    <property type="entry name" value="PIH1_N"/>
</dbReference>
<comment type="caution">
    <text evidence="8">The sequence shown here is derived from an EMBL/GenBank/DDBJ whole genome shotgun (WGS) entry which is preliminary data.</text>
</comment>
<accession>A0AAD9MX32</accession>
<dbReference type="Pfam" id="PF18201">
    <property type="entry name" value="PIH1_CS"/>
    <property type="match status" value="1"/>
</dbReference>
<feature type="domain" description="PIH1D1/2/3 CS-like" evidence="7">
    <location>
        <begin position="261"/>
        <end position="360"/>
    </location>
</feature>
<dbReference type="GO" id="GO:0070286">
    <property type="term" value="P:axonemal dynein complex assembly"/>
    <property type="evidence" value="ECO:0007669"/>
    <property type="project" value="UniProtKB-UniRule"/>
</dbReference>
<dbReference type="InterPro" id="IPR034727">
    <property type="entry name" value="Kintoun"/>
</dbReference>
<evidence type="ECO:0000256" key="3">
    <source>
        <dbReference type="HAMAP-Rule" id="MF_03069"/>
    </source>
</evidence>
<evidence type="ECO:0000313" key="8">
    <source>
        <dbReference type="EMBL" id="KAK2147353.1"/>
    </source>
</evidence>
<dbReference type="PANTHER" id="PTHR22997:SF3">
    <property type="entry name" value="PROTEIN KINTOUN"/>
    <property type="match status" value="1"/>
</dbReference>
<evidence type="ECO:0000256" key="1">
    <source>
        <dbReference type="ARBA" id="ARBA00022490"/>
    </source>
</evidence>
<evidence type="ECO:0000259" key="7">
    <source>
        <dbReference type="Pfam" id="PF18201"/>
    </source>
</evidence>
<feature type="compositionally biased region" description="Polar residues" evidence="5">
    <location>
        <begin position="724"/>
        <end position="734"/>
    </location>
</feature>
<dbReference type="InterPro" id="IPR050734">
    <property type="entry name" value="PIH1/Kintoun_subfamily"/>
</dbReference>
<reference evidence="8" key="1">
    <citation type="journal article" date="2023" name="Mol. Biol. Evol.">
        <title>Third-Generation Sequencing Reveals the Adaptive Role of the Epigenome in Three Deep-Sea Polychaetes.</title>
        <authorList>
            <person name="Perez M."/>
            <person name="Aroh O."/>
            <person name="Sun Y."/>
            <person name="Lan Y."/>
            <person name="Juniper S.K."/>
            <person name="Young C.R."/>
            <person name="Angers B."/>
            <person name="Qian P.Y."/>
        </authorList>
    </citation>
    <scope>NUCLEOTIDE SEQUENCE</scope>
    <source>
        <strain evidence="8">P08H-3</strain>
    </source>
</reference>
<keyword evidence="4" id="KW-0175">Coiled coil</keyword>
<evidence type="ECO:0000256" key="2">
    <source>
        <dbReference type="ARBA" id="ARBA00024190"/>
    </source>
</evidence>
<feature type="compositionally biased region" description="Polar residues" evidence="5">
    <location>
        <begin position="685"/>
        <end position="698"/>
    </location>
</feature>
<evidence type="ECO:0000256" key="4">
    <source>
        <dbReference type="SAM" id="Coils"/>
    </source>
</evidence>
<evidence type="ECO:0000259" key="6">
    <source>
        <dbReference type="Pfam" id="PF08190"/>
    </source>
</evidence>
<protein>
    <recommendedName>
        <fullName evidence="3">Protein kintoun</fullName>
    </recommendedName>
    <alternativeName>
        <fullName evidence="3">Dynein assembly factor 2, axonemal homolog</fullName>
    </alternativeName>
</protein>
<comment type="subcellular location">
    <subcellularLocation>
        <location evidence="3">Cytoplasm</location>
    </subcellularLocation>
    <subcellularLocation>
        <location evidence="2">Dynein axonemal particle</location>
    </subcellularLocation>
</comment>
<keyword evidence="9" id="KW-1185">Reference proteome</keyword>
<feature type="compositionally biased region" description="Polar residues" evidence="5">
    <location>
        <begin position="780"/>
        <end position="790"/>
    </location>
</feature>
<feature type="region of interest" description="Disordered" evidence="5">
    <location>
        <begin position="685"/>
        <end position="706"/>
    </location>
</feature>